<sequence length="191" mass="21383">MDSDMDASYCYDDELSLSGVSSINNDTSMELYNENDQRLSSEEKNYANFKLRNRLYHIKKQINYLSRLKRVLYQKLNEVNDTKLCDSFLEIPDVDDKAIGVDQVIGEVLSNNTTPKIVPVPPSKKKKAEPKKKGPAPKAVTSIVPIDGDNYPVTSTPNAKKSKAKSASKQKKDGRVGKFATNAELKHEDLD</sequence>
<reference evidence="2" key="1">
    <citation type="submission" date="2016-11" db="UniProtKB">
        <authorList>
            <consortium name="WormBaseParasite"/>
        </authorList>
    </citation>
    <scope>IDENTIFICATION</scope>
    <source>
        <strain evidence="2">KR3021</strain>
    </source>
</reference>
<dbReference type="WBParaSite" id="RSKR_0000909500.1">
    <property type="protein sequence ID" value="RSKR_0000909500.1"/>
    <property type="gene ID" value="RSKR_0000909500"/>
</dbReference>
<name>A0AC35U9R6_9BILA</name>
<proteinExistence type="predicted"/>
<organism evidence="1 2">
    <name type="scientific">Rhabditophanes sp. KR3021</name>
    <dbReference type="NCBI Taxonomy" id="114890"/>
    <lineage>
        <taxon>Eukaryota</taxon>
        <taxon>Metazoa</taxon>
        <taxon>Ecdysozoa</taxon>
        <taxon>Nematoda</taxon>
        <taxon>Chromadorea</taxon>
        <taxon>Rhabditida</taxon>
        <taxon>Tylenchina</taxon>
        <taxon>Panagrolaimomorpha</taxon>
        <taxon>Strongyloidoidea</taxon>
        <taxon>Alloionematidae</taxon>
        <taxon>Rhabditophanes</taxon>
    </lineage>
</organism>
<dbReference type="Proteomes" id="UP000095286">
    <property type="component" value="Unplaced"/>
</dbReference>
<protein>
    <submittedName>
        <fullName evidence="2">Ino80 complex subunit e</fullName>
    </submittedName>
</protein>
<evidence type="ECO:0000313" key="1">
    <source>
        <dbReference type="Proteomes" id="UP000095286"/>
    </source>
</evidence>
<accession>A0AC35U9R6</accession>
<evidence type="ECO:0000313" key="2">
    <source>
        <dbReference type="WBParaSite" id="RSKR_0000909500.1"/>
    </source>
</evidence>